<organism evidence="1 2">
    <name type="scientific">[Torrubiella] hemipterigena</name>
    <dbReference type="NCBI Taxonomy" id="1531966"/>
    <lineage>
        <taxon>Eukaryota</taxon>
        <taxon>Fungi</taxon>
        <taxon>Dikarya</taxon>
        <taxon>Ascomycota</taxon>
        <taxon>Pezizomycotina</taxon>
        <taxon>Sordariomycetes</taxon>
        <taxon>Hypocreomycetidae</taxon>
        <taxon>Hypocreales</taxon>
        <taxon>Clavicipitaceae</taxon>
        <taxon>Clavicipitaceae incertae sedis</taxon>
        <taxon>'Torrubiella' clade</taxon>
    </lineage>
</organism>
<evidence type="ECO:0000313" key="1">
    <source>
        <dbReference type="EMBL" id="CEJ93259.1"/>
    </source>
</evidence>
<dbReference type="Proteomes" id="UP000039046">
    <property type="component" value="Unassembled WGS sequence"/>
</dbReference>
<name>A0A0A1TEU5_9HYPO</name>
<accession>A0A0A1TEU5</accession>
<evidence type="ECO:0000313" key="2">
    <source>
        <dbReference type="Proteomes" id="UP000039046"/>
    </source>
</evidence>
<gene>
    <name evidence="1" type="ORF">VHEMI08864</name>
</gene>
<dbReference type="HOGENOM" id="CLU_052224_0_0_1"/>
<protein>
    <recommendedName>
        <fullName evidence="3">Protein kinase domain-containing protein</fullName>
    </recommendedName>
</protein>
<sequence length="289" mass="33803">MNAYFARQLNKRRLMFPISTLEQQDLKKHDRGSLSWRSIENPVLQEFPIDTILKWKQIVGAGVDGFVSIIELYGGEKRVVKVYWEQDHPKDLTYWAFQREYQNAAIISIIKAQARTAEADGRNIFLYDSPCNEAQVEENLHAFFPKEQQGSIPPESSIVPFGHIEKLQQSYGWLKIDAQELVEKCKRMGSIPGYTKCRKLQRHLLNSGDYYGIVYDYVEKGENDFEQITRQQSLYLRLGFLFDGRYLEQNWRDSILVDLSDIVAFNKLDWSINNYRACLYNFSTTKVKV</sequence>
<dbReference type="AlphaFoldDB" id="A0A0A1TEU5"/>
<dbReference type="OrthoDB" id="4633509at2759"/>
<keyword evidence="2" id="KW-1185">Reference proteome</keyword>
<proteinExistence type="predicted"/>
<evidence type="ECO:0008006" key="3">
    <source>
        <dbReference type="Google" id="ProtNLM"/>
    </source>
</evidence>
<dbReference type="EMBL" id="CDHN01000005">
    <property type="protein sequence ID" value="CEJ93259.1"/>
    <property type="molecule type" value="Genomic_DNA"/>
</dbReference>
<reference evidence="1 2" key="1">
    <citation type="journal article" date="2015" name="Genome Announc.">
        <title>Draft Genome Sequence and Gene Annotation of the Entomopathogenic Fungus Verticillium hemipterigenum.</title>
        <authorList>
            <person name="Horn F."/>
            <person name="Habel A."/>
            <person name="Scharf D.H."/>
            <person name="Dworschak J."/>
            <person name="Brakhage A.A."/>
            <person name="Guthke R."/>
            <person name="Hertweck C."/>
            <person name="Linde J."/>
        </authorList>
    </citation>
    <scope>NUCLEOTIDE SEQUENCE [LARGE SCALE GENOMIC DNA]</scope>
</reference>
<dbReference type="STRING" id="1531966.A0A0A1TEU5"/>